<proteinExistence type="predicted"/>
<dbReference type="InterPro" id="IPR024726">
    <property type="entry name" value="FhuF_C"/>
</dbReference>
<sequence length="190" mass="20580">MIEVPGTAITDSSWLRAQLSLSTRRYPLGDSVALGVLWWYSASSVLFGAVVESRDPALSALTLALDPEGRVREARSAVFDGDLPARTHEMLTTAISSVSAVSGARERQLWAIAADSLATRLLWAGKTAQAADFAAMIGPELPRPRYVEVNGREFVRRVSCCLIYTAVDEAKCTSCPRQKPADRLARLSAI</sequence>
<dbReference type="Proteomes" id="UP001521150">
    <property type="component" value="Unassembled WGS sequence"/>
</dbReference>
<dbReference type="Pfam" id="PF11575">
    <property type="entry name" value="FhuF_C"/>
    <property type="match status" value="1"/>
</dbReference>
<protein>
    <submittedName>
        <fullName evidence="2">(2Fe-2S)-binding protein</fullName>
    </submittedName>
</protein>
<gene>
    <name evidence="2" type="ORF">LWC34_33700</name>
</gene>
<evidence type="ECO:0000313" key="2">
    <source>
        <dbReference type="EMBL" id="MCE7007739.1"/>
    </source>
</evidence>
<feature type="domain" description="Ferric siderophore reductase C-terminal" evidence="1">
    <location>
        <begin position="157"/>
        <end position="177"/>
    </location>
</feature>
<reference evidence="2 3" key="1">
    <citation type="submission" date="2021-12" db="EMBL/GenBank/DDBJ databases">
        <title>Genome sequence of Kibdelosporangium philippinense ATCC 49844.</title>
        <authorList>
            <person name="Fedorov E.A."/>
            <person name="Omeragic M."/>
            <person name="Shalygina K.F."/>
            <person name="Maclea K.S."/>
        </authorList>
    </citation>
    <scope>NUCLEOTIDE SEQUENCE [LARGE SCALE GENOMIC DNA]</scope>
    <source>
        <strain evidence="2 3">ATCC 49844</strain>
    </source>
</reference>
<accession>A0ABS8ZIX4</accession>
<evidence type="ECO:0000313" key="3">
    <source>
        <dbReference type="Proteomes" id="UP001521150"/>
    </source>
</evidence>
<comment type="caution">
    <text evidence="2">The sequence shown here is derived from an EMBL/GenBank/DDBJ whole genome shotgun (WGS) entry which is preliminary data.</text>
</comment>
<evidence type="ECO:0000259" key="1">
    <source>
        <dbReference type="Pfam" id="PF11575"/>
    </source>
</evidence>
<name>A0ABS8ZIX4_9PSEU</name>
<organism evidence="2 3">
    <name type="scientific">Kibdelosporangium philippinense</name>
    <dbReference type="NCBI Taxonomy" id="211113"/>
    <lineage>
        <taxon>Bacteria</taxon>
        <taxon>Bacillati</taxon>
        <taxon>Actinomycetota</taxon>
        <taxon>Actinomycetes</taxon>
        <taxon>Pseudonocardiales</taxon>
        <taxon>Pseudonocardiaceae</taxon>
        <taxon>Kibdelosporangium</taxon>
    </lineage>
</organism>
<dbReference type="RefSeq" id="WP_233729308.1">
    <property type="nucleotide sequence ID" value="NZ_JAJVCN010000003.1"/>
</dbReference>
<dbReference type="EMBL" id="JAJVCN010000003">
    <property type="protein sequence ID" value="MCE7007739.1"/>
    <property type="molecule type" value="Genomic_DNA"/>
</dbReference>
<keyword evidence="3" id="KW-1185">Reference proteome</keyword>